<evidence type="ECO:0000256" key="11">
    <source>
        <dbReference type="PIRSR" id="PIRSR000632-1"/>
    </source>
</evidence>
<keyword evidence="21" id="KW-1185">Reference proteome</keyword>
<dbReference type="PANTHER" id="PTHR24418">
    <property type="entry name" value="TYROSINE-PROTEIN KINASE"/>
    <property type="match status" value="1"/>
</dbReference>
<name>A0A8C0XZR5_CYPCA</name>
<dbReference type="Ensembl" id="ENSCCRT00000002377.2">
    <property type="protein sequence ID" value="ENSCCRP00000002171.2"/>
    <property type="gene ID" value="ENSCCRG00000001238.2"/>
</dbReference>
<dbReference type="Gene3D" id="3.30.505.10">
    <property type="entry name" value="SH2 domain"/>
    <property type="match status" value="1"/>
</dbReference>
<evidence type="ECO:0000259" key="19">
    <source>
        <dbReference type="PROSITE" id="PS51741"/>
    </source>
</evidence>
<dbReference type="FunFam" id="1.20.1270.60:FF:000030">
    <property type="entry name" value="Tyrosine-protein kinase"/>
    <property type="match status" value="1"/>
</dbReference>
<dbReference type="PRINTS" id="PR00109">
    <property type="entry name" value="TYRKINASE"/>
</dbReference>
<keyword evidence="13" id="KW-0727">SH2 domain</keyword>
<evidence type="ECO:0000256" key="3">
    <source>
        <dbReference type="ARBA" id="ARBA00022679"/>
    </source>
</evidence>
<keyword evidence="4" id="KW-0449">Lipoprotein</keyword>
<evidence type="ECO:0000256" key="7">
    <source>
        <dbReference type="ARBA" id="ARBA00022840"/>
    </source>
</evidence>
<dbReference type="SMART" id="SM00055">
    <property type="entry name" value="FCH"/>
    <property type="match status" value="1"/>
</dbReference>
<feature type="domain" description="Protein kinase" evidence="18">
    <location>
        <begin position="402"/>
        <end position="662"/>
    </location>
</feature>
<dbReference type="GO" id="GO:0004715">
    <property type="term" value="F:non-membrane spanning protein tyrosine kinase activity"/>
    <property type="evidence" value="ECO:0007669"/>
    <property type="project" value="UniProtKB-EC"/>
</dbReference>
<dbReference type="InterPro" id="IPR011009">
    <property type="entry name" value="Kinase-like_dom_sf"/>
</dbReference>
<dbReference type="SMART" id="SM00252">
    <property type="entry name" value="SH2"/>
    <property type="match status" value="1"/>
</dbReference>
<dbReference type="PIRSF" id="PIRSF000632">
    <property type="entry name" value="TyrPK_fps"/>
    <property type="match status" value="1"/>
</dbReference>
<keyword evidence="3" id="KW-0808">Transferase</keyword>
<feature type="active site" description="Proton acceptor" evidence="11">
    <location>
        <position position="524"/>
    </location>
</feature>
<dbReference type="AlphaFoldDB" id="A0A8C0XZR5"/>
<evidence type="ECO:0000256" key="5">
    <source>
        <dbReference type="ARBA" id="ARBA00022741"/>
    </source>
</evidence>
<dbReference type="SUPFAM" id="SSF55550">
    <property type="entry name" value="SH2 domain"/>
    <property type="match status" value="1"/>
</dbReference>
<dbReference type="InterPro" id="IPR001060">
    <property type="entry name" value="FCH_dom"/>
</dbReference>
<dbReference type="GO" id="GO:0005524">
    <property type="term" value="F:ATP binding"/>
    <property type="evidence" value="ECO:0007669"/>
    <property type="project" value="UniProtKB-UniRule"/>
</dbReference>
<dbReference type="InterPro" id="IPR016250">
    <property type="entry name" value="Tyr-prot_kinase_Fes/Fps"/>
</dbReference>
<feature type="binding site" evidence="12 15">
    <location>
        <position position="431"/>
    </location>
    <ligand>
        <name>ATP</name>
        <dbReference type="ChEBI" id="CHEBI:30616"/>
    </ligand>
</feature>
<evidence type="ECO:0000256" key="4">
    <source>
        <dbReference type="ARBA" id="ARBA00022707"/>
    </source>
</evidence>
<dbReference type="PROSITE" id="PS50011">
    <property type="entry name" value="PROTEIN_KINASE_DOM"/>
    <property type="match status" value="1"/>
</dbReference>
<dbReference type="Gene3D" id="3.30.200.20">
    <property type="entry name" value="Phosphorylase Kinase, domain 1"/>
    <property type="match status" value="1"/>
</dbReference>
<keyword evidence="5 12" id="KW-0547">Nucleotide-binding</keyword>
<protein>
    <recommendedName>
        <fullName evidence="1">non-specific protein-tyrosine kinase</fullName>
        <ecNumber evidence="1">2.7.10.2</ecNumber>
    </recommendedName>
</protein>
<keyword evidence="7 12" id="KW-0067">ATP-binding</keyword>
<dbReference type="FunFam" id="3.30.200.20:FF:000089">
    <property type="entry name" value="Tyrosine-protein kinase"/>
    <property type="match status" value="1"/>
</dbReference>
<dbReference type="InterPro" id="IPR020635">
    <property type="entry name" value="Tyr_kinase_cat_dom"/>
</dbReference>
<dbReference type="EC" id="2.7.10.2" evidence="1"/>
<dbReference type="InterPro" id="IPR008266">
    <property type="entry name" value="Tyr_kinase_AS"/>
</dbReference>
<dbReference type="Pfam" id="PF07714">
    <property type="entry name" value="PK_Tyr_Ser-Thr"/>
    <property type="match status" value="1"/>
</dbReference>
<evidence type="ECO:0000256" key="1">
    <source>
        <dbReference type="ARBA" id="ARBA00011903"/>
    </source>
</evidence>
<evidence type="ECO:0000313" key="21">
    <source>
        <dbReference type="Proteomes" id="UP001108240"/>
    </source>
</evidence>
<evidence type="ECO:0000256" key="2">
    <source>
        <dbReference type="ARBA" id="ARBA00022553"/>
    </source>
</evidence>
<dbReference type="InterPro" id="IPR036860">
    <property type="entry name" value="SH2_dom_sf"/>
</dbReference>
<dbReference type="InterPro" id="IPR031160">
    <property type="entry name" value="F_BAR_dom"/>
</dbReference>
<dbReference type="SUPFAM" id="SSF103657">
    <property type="entry name" value="BAR/IMD domain-like"/>
    <property type="match status" value="1"/>
</dbReference>
<dbReference type="PROSITE" id="PS00107">
    <property type="entry name" value="PROTEIN_KINASE_ATP"/>
    <property type="match status" value="1"/>
</dbReference>
<evidence type="ECO:0000259" key="18">
    <source>
        <dbReference type="PROSITE" id="PS50011"/>
    </source>
</evidence>
<dbReference type="SUPFAM" id="SSF56112">
    <property type="entry name" value="Protein kinase-like (PK-like)"/>
    <property type="match status" value="1"/>
</dbReference>
<evidence type="ECO:0000313" key="20">
    <source>
        <dbReference type="Ensembl" id="ENSCCRP00000002171.2"/>
    </source>
</evidence>
<feature type="domain" description="SH2" evidence="17">
    <location>
        <begin position="301"/>
        <end position="390"/>
    </location>
</feature>
<evidence type="ECO:0000256" key="10">
    <source>
        <dbReference type="ARBA" id="ARBA00051245"/>
    </source>
</evidence>
<dbReference type="PROSITE" id="PS50001">
    <property type="entry name" value="SH2"/>
    <property type="match status" value="1"/>
</dbReference>
<dbReference type="PRINTS" id="PR00401">
    <property type="entry name" value="SH2DOMAIN"/>
</dbReference>
<feature type="domain" description="F-BAR" evidence="19">
    <location>
        <begin position="1"/>
        <end position="264"/>
    </location>
</feature>
<dbReference type="InterPro" id="IPR000719">
    <property type="entry name" value="Prot_kinase_dom"/>
</dbReference>
<keyword evidence="4" id="KW-0519">Myristate</keyword>
<dbReference type="GeneTree" id="ENSGT00940000158881"/>
<dbReference type="InterPro" id="IPR050198">
    <property type="entry name" value="Non-receptor_tyrosine_kinases"/>
</dbReference>
<dbReference type="FunFam" id="1.10.510.10:FF:000212">
    <property type="entry name" value="Tyrosine-protein kinase"/>
    <property type="match status" value="1"/>
</dbReference>
<evidence type="ECO:0000256" key="16">
    <source>
        <dbReference type="SAM" id="Coils"/>
    </source>
</evidence>
<dbReference type="InterPro" id="IPR017441">
    <property type="entry name" value="Protein_kinase_ATP_BS"/>
</dbReference>
<comment type="catalytic activity">
    <reaction evidence="10">
        <text>L-tyrosyl-[protein] + ATP = O-phospho-L-tyrosyl-[protein] + ADP + H(+)</text>
        <dbReference type="Rhea" id="RHEA:10596"/>
        <dbReference type="Rhea" id="RHEA-COMP:10136"/>
        <dbReference type="Rhea" id="RHEA-COMP:20101"/>
        <dbReference type="ChEBI" id="CHEBI:15378"/>
        <dbReference type="ChEBI" id="CHEBI:30616"/>
        <dbReference type="ChEBI" id="CHEBI:46858"/>
        <dbReference type="ChEBI" id="CHEBI:61978"/>
        <dbReference type="ChEBI" id="CHEBI:456216"/>
        <dbReference type="EC" id="2.7.10.2"/>
    </reaction>
</comment>
<evidence type="ECO:0000259" key="17">
    <source>
        <dbReference type="PROSITE" id="PS50001"/>
    </source>
</evidence>
<dbReference type="CDD" id="cd07685">
    <property type="entry name" value="F-BAR_Fes"/>
    <property type="match status" value="1"/>
</dbReference>
<keyword evidence="9" id="KW-0829">Tyrosine-protein kinase</keyword>
<evidence type="ECO:0000256" key="13">
    <source>
        <dbReference type="PROSITE-ProRule" id="PRU00191"/>
    </source>
</evidence>
<proteinExistence type="predicted"/>
<keyword evidence="2" id="KW-0597">Phosphoprotein</keyword>
<organism evidence="20 21">
    <name type="scientific">Cyprinus carpio carpio</name>
    <dbReference type="NCBI Taxonomy" id="630221"/>
    <lineage>
        <taxon>Eukaryota</taxon>
        <taxon>Metazoa</taxon>
        <taxon>Chordata</taxon>
        <taxon>Craniata</taxon>
        <taxon>Vertebrata</taxon>
        <taxon>Euteleostomi</taxon>
        <taxon>Actinopterygii</taxon>
        <taxon>Neopterygii</taxon>
        <taxon>Teleostei</taxon>
        <taxon>Ostariophysi</taxon>
        <taxon>Cypriniformes</taxon>
        <taxon>Cyprinidae</taxon>
        <taxon>Cyprininae</taxon>
        <taxon>Cyprinus</taxon>
    </lineage>
</organism>
<dbReference type="InterPro" id="IPR001245">
    <property type="entry name" value="Ser-Thr/Tyr_kinase_cat_dom"/>
</dbReference>
<dbReference type="Gene3D" id="1.20.1270.60">
    <property type="entry name" value="Arfaptin homology (AH) domain/BAR domain"/>
    <property type="match status" value="1"/>
</dbReference>
<evidence type="ECO:0000256" key="12">
    <source>
        <dbReference type="PIRSR" id="PIRSR000632-2"/>
    </source>
</evidence>
<dbReference type="Gene3D" id="1.10.510.10">
    <property type="entry name" value="Transferase(Phosphotransferase) domain 1"/>
    <property type="match status" value="1"/>
</dbReference>
<dbReference type="Pfam" id="PF00017">
    <property type="entry name" value="SH2"/>
    <property type="match status" value="1"/>
</dbReference>
<evidence type="ECO:0000256" key="15">
    <source>
        <dbReference type="PROSITE-ProRule" id="PRU10141"/>
    </source>
</evidence>
<reference evidence="20" key="1">
    <citation type="submission" date="2025-08" db="UniProtKB">
        <authorList>
            <consortium name="Ensembl"/>
        </authorList>
    </citation>
    <scope>IDENTIFICATION</scope>
</reference>
<evidence type="ECO:0000256" key="6">
    <source>
        <dbReference type="ARBA" id="ARBA00022777"/>
    </source>
</evidence>
<dbReference type="InterPro" id="IPR027267">
    <property type="entry name" value="AH/BAR_dom_sf"/>
</dbReference>
<evidence type="ECO:0000256" key="8">
    <source>
        <dbReference type="ARBA" id="ARBA00023054"/>
    </source>
</evidence>
<dbReference type="PROSITE" id="PS00109">
    <property type="entry name" value="PROTEIN_KINASE_TYR"/>
    <property type="match status" value="1"/>
</dbReference>
<sequence>MGFAEDLWCPQGHAALIKLQDSELRLMEVMKKWMTQRAKSDREFSVQLHQMSAIVEKLEGSQPGGGLDYISQFNKSWNVLVSQTESLSRIMRKHSEDLMVGPLSKLTLLTRDKQQLRKTYGEQWNLLNLELCRVTQTELDRLKSSYRQLVRDATQAKRKYQEASKDKEREKAKERYIKATLKLHEHHNEYVLSVKAAQVHHQLHYGQSQPALLGALQTLQEEMVLILKEILQEYFDLSSVLHDEVVSVHTEMANALKAIQPQREYENFIQQNSSVFYTSHQVPPALAPVPEVEKPLTQQSWYHGAIPRLEVQELLKNDGDFLVRESQGKQEYVLSVHWGGQCRHFLIQSADGVYRLDGDGFISVPLLIKHLISSHQTVTKRTDIVLKRPIIKDKWVLEHDDVILGQSIGRGNFGEVFSGRLHSDNTPVAVKACRENLPAEHKNKFLMEARILKQYDHPNIVKLIGVCTQKQPIYIIMELVQGGDFLTFLRTEGHNLKTKMLIKMAENVASGMAYLESKKCIHRDLAARNCLVGEESVVKISDFGMSRQEQDGVYSAAGGMKQIPVKWTAPEALNYGRYTTESDVWSFGVLLWETFSRGVTPYTIPHNMNNQQTRDEVERGYRMPAPNNCPGEIYALMCQCWQYDPRNRPSFRKLKADLYQQISILE</sequence>
<dbReference type="InterPro" id="IPR035849">
    <property type="entry name" value="Fes/Fps/Fer_SH2"/>
</dbReference>
<dbReference type="InterPro" id="IPR000980">
    <property type="entry name" value="SH2"/>
</dbReference>
<dbReference type="SMART" id="SM00219">
    <property type="entry name" value="TyrKc"/>
    <property type="match status" value="1"/>
</dbReference>
<evidence type="ECO:0000256" key="14">
    <source>
        <dbReference type="PROSITE-ProRule" id="PRU01077"/>
    </source>
</evidence>
<evidence type="ECO:0000256" key="9">
    <source>
        <dbReference type="ARBA" id="ARBA00023137"/>
    </source>
</evidence>
<dbReference type="Proteomes" id="UP001108240">
    <property type="component" value="Unplaced"/>
</dbReference>
<accession>A0A8C0XZR5</accession>
<feature type="coiled-coil region" evidence="16">
    <location>
        <begin position="139"/>
        <end position="173"/>
    </location>
</feature>
<feature type="binding site" evidence="12">
    <location>
        <begin position="408"/>
        <end position="416"/>
    </location>
    <ligand>
        <name>ATP</name>
        <dbReference type="ChEBI" id="CHEBI:30616"/>
    </ligand>
</feature>
<keyword evidence="6" id="KW-0418">Kinase</keyword>
<dbReference type="Pfam" id="PF00611">
    <property type="entry name" value="FCH"/>
    <property type="match status" value="1"/>
</dbReference>
<dbReference type="CDD" id="cd10361">
    <property type="entry name" value="SH2_Fps_family"/>
    <property type="match status" value="1"/>
</dbReference>
<reference evidence="20" key="2">
    <citation type="submission" date="2025-09" db="UniProtKB">
        <authorList>
            <consortium name="Ensembl"/>
        </authorList>
    </citation>
    <scope>IDENTIFICATION</scope>
</reference>
<dbReference type="PROSITE" id="PS51741">
    <property type="entry name" value="F_BAR"/>
    <property type="match status" value="1"/>
</dbReference>
<keyword evidence="8 14" id="KW-0175">Coiled coil</keyword>